<proteinExistence type="predicted"/>
<name>A0A820G7D5_9BILA</name>
<comment type="caution">
    <text evidence="1">The sequence shown here is derived from an EMBL/GenBank/DDBJ whole genome shotgun (WGS) entry which is preliminary data.</text>
</comment>
<dbReference type="Proteomes" id="UP000663874">
    <property type="component" value="Unassembled WGS sequence"/>
</dbReference>
<organism evidence="1 2">
    <name type="scientific">Rotaria sordida</name>
    <dbReference type="NCBI Taxonomy" id="392033"/>
    <lineage>
        <taxon>Eukaryota</taxon>
        <taxon>Metazoa</taxon>
        <taxon>Spiralia</taxon>
        <taxon>Gnathifera</taxon>
        <taxon>Rotifera</taxon>
        <taxon>Eurotatoria</taxon>
        <taxon>Bdelloidea</taxon>
        <taxon>Philodinida</taxon>
        <taxon>Philodinidae</taxon>
        <taxon>Rotaria</taxon>
    </lineage>
</organism>
<protein>
    <submittedName>
        <fullName evidence="1">Uncharacterized protein</fullName>
    </submittedName>
</protein>
<dbReference type="EMBL" id="CAJOBE010027013">
    <property type="protein sequence ID" value="CAF4275611.1"/>
    <property type="molecule type" value="Genomic_DNA"/>
</dbReference>
<feature type="non-terminal residue" evidence="1">
    <location>
        <position position="38"/>
    </location>
</feature>
<reference evidence="1" key="1">
    <citation type="submission" date="2021-02" db="EMBL/GenBank/DDBJ databases">
        <authorList>
            <person name="Nowell W R."/>
        </authorList>
    </citation>
    <scope>NUCLEOTIDE SEQUENCE</scope>
</reference>
<evidence type="ECO:0000313" key="1">
    <source>
        <dbReference type="EMBL" id="CAF4275611.1"/>
    </source>
</evidence>
<evidence type="ECO:0000313" key="2">
    <source>
        <dbReference type="Proteomes" id="UP000663874"/>
    </source>
</evidence>
<dbReference type="AlphaFoldDB" id="A0A820G7D5"/>
<accession>A0A820G7D5</accession>
<gene>
    <name evidence="1" type="ORF">FNK824_LOCUS39685</name>
</gene>
<sequence length="38" mass="4390">MPSYWNLIRGLQTIDACILTHFDYDVLPGLHNRPSCND</sequence>